<dbReference type="EMBL" id="WKKI01000006">
    <property type="protein sequence ID" value="MRX71617.1"/>
    <property type="molecule type" value="Genomic_DNA"/>
</dbReference>
<comment type="caution">
    <text evidence="7">The sequence shown here is derived from an EMBL/GenBank/DDBJ whole genome shotgun (WGS) entry which is preliminary data.</text>
</comment>
<feature type="transmembrane region" description="Helical" evidence="5">
    <location>
        <begin position="124"/>
        <end position="149"/>
    </location>
</feature>
<dbReference type="RefSeq" id="WP_154306754.1">
    <property type="nucleotide sequence ID" value="NZ_WKKI01000006.1"/>
</dbReference>
<gene>
    <name evidence="7" type="ORF">GJU40_05430</name>
</gene>
<evidence type="ECO:0000313" key="7">
    <source>
        <dbReference type="EMBL" id="MRX71617.1"/>
    </source>
</evidence>
<sequence length="228" mass="23749">MEQQTVTTETEQVRKPSLLGMIFSPGEQFDRIRMKPIVLVPLLIVVILGTLIAFLVVSSTDYSAVLTEQGLPAEGEEAAAFQLITQLTGVIGGIIIVPLVILISAAIYFAVTKIAGSDVSFKQIFSLSIFLSFISTLGGVLNTLLAAALNLDPEVYLTSLQSLVGAEGALGGILSGIEVFSIWVTVLSALGLQKVAGLSKTASWVIAIILFIGGLILAAAGGAFEGAL</sequence>
<keyword evidence="2 5" id="KW-0812">Transmembrane</keyword>
<evidence type="ECO:0000256" key="3">
    <source>
        <dbReference type="ARBA" id="ARBA00022989"/>
    </source>
</evidence>
<dbReference type="Proteomes" id="UP000448867">
    <property type="component" value="Unassembled WGS sequence"/>
</dbReference>
<evidence type="ECO:0000313" key="8">
    <source>
        <dbReference type="Proteomes" id="UP000448867"/>
    </source>
</evidence>
<comment type="subcellular location">
    <subcellularLocation>
        <location evidence="1">Membrane</location>
        <topology evidence="1">Multi-pass membrane protein</topology>
    </subcellularLocation>
</comment>
<evidence type="ECO:0000256" key="1">
    <source>
        <dbReference type="ARBA" id="ARBA00004141"/>
    </source>
</evidence>
<keyword evidence="3 5" id="KW-1133">Transmembrane helix</keyword>
<accession>A0A7X2LZ66</accession>
<evidence type="ECO:0000256" key="5">
    <source>
        <dbReference type="SAM" id="Phobius"/>
    </source>
</evidence>
<dbReference type="OrthoDB" id="2940219at2"/>
<keyword evidence="4 5" id="KW-0472">Membrane</keyword>
<reference evidence="7 8" key="1">
    <citation type="submission" date="2019-11" db="EMBL/GenBank/DDBJ databases">
        <title>Bacillus lacus genome.</title>
        <authorList>
            <person name="Allen C.J."/>
            <person name="Newman J.D."/>
        </authorList>
    </citation>
    <scope>NUCLEOTIDE SEQUENCE [LARGE SCALE GENOMIC DNA]</scope>
    <source>
        <strain evidence="7 8">KCTC 33946</strain>
    </source>
</reference>
<feature type="domain" description="Yip1" evidence="6">
    <location>
        <begin position="20"/>
        <end position="219"/>
    </location>
</feature>
<protein>
    <submittedName>
        <fullName evidence="7">DUF1282 domain-containing protein</fullName>
    </submittedName>
</protein>
<feature type="transmembrane region" description="Helical" evidence="5">
    <location>
        <begin position="204"/>
        <end position="224"/>
    </location>
</feature>
<evidence type="ECO:0000256" key="2">
    <source>
        <dbReference type="ARBA" id="ARBA00022692"/>
    </source>
</evidence>
<feature type="transmembrane region" description="Helical" evidence="5">
    <location>
        <begin position="37"/>
        <end position="57"/>
    </location>
</feature>
<proteinExistence type="predicted"/>
<dbReference type="InterPro" id="IPR006977">
    <property type="entry name" value="Yip1_dom"/>
</dbReference>
<dbReference type="AlphaFoldDB" id="A0A7X2LZ66"/>
<organism evidence="7 8">
    <name type="scientific">Metabacillus lacus</name>
    <dbReference type="NCBI Taxonomy" id="1983721"/>
    <lineage>
        <taxon>Bacteria</taxon>
        <taxon>Bacillati</taxon>
        <taxon>Bacillota</taxon>
        <taxon>Bacilli</taxon>
        <taxon>Bacillales</taxon>
        <taxon>Bacillaceae</taxon>
        <taxon>Metabacillus</taxon>
    </lineage>
</organism>
<feature type="transmembrane region" description="Helical" evidence="5">
    <location>
        <begin position="169"/>
        <end position="192"/>
    </location>
</feature>
<feature type="transmembrane region" description="Helical" evidence="5">
    <location>
        <begin position="90"/>
        <end position="112"/>
    </location>
</feature>
<name>A0A7X2LZ66_9BACI</name>
<evidence type="ECO:0000259" key="6">
    <source>
        <dbReference type="Pfam" id="PF04893"/>
    </source>
</evidence>
<keyword evidence="8" id="KW-1185">Reference proteome</keyword>
<evidence type="ECO:0000256" key="4">
    <source>
        <dbReference type="ARBA" id="ARBA00023136"/>
    </source>
</evidence>
<dbReference type="Pfam" id="PF04893">
    <property type="entry name" value="Yip1"/>
    <property type="match status" value="1"/>
</dbReference>
<dbReference type="GO" id="GO:0016020">
    <property type="term" value="C:membrane"/>
    <property type="evidence" value="ECO:0007669"/>
    <property type="project" value="UniProtKB-SubCell"/>
</dbReference>